<name>A0ABQ8T1M5_PERAM</name>
<keyword evidence="2" id="KW-1185">Reference proteome</keyword>
<evidence type="ECO:0000313" key="2">
    <source>
        <dbReference type="Proteomes" id="UP001148838"/>
    </source>
</evidence>
<accession>A0ABQ8T1M5</accession>
<reference evidence="1 2" key="1">
    <citation type="journal article" date="2022" name="Allergy">
        <title>Genome assembly and annotation of Periplaneta americana reveal a comprehensive cockroach allergen profile.</title>
        <authorList>
            <person name="Wang L."/>
            <person name="Xiong Q."/>
            <person name="Saelim N."/>
            <person name="Wang L."/>
            <person name="Nong W."/>
            <person name="Wan A.T."/>
            <person name="Shi M."/>
            <person name="Liu X."/>
            <person name="Cao Q."/>
            <person name="Hui J.H.L."/>
            <person name="Sookrung N."/>
            <person name="Leung T.F."/>
            <person name="Tungtrongchitr A."/>
            <person name="Tsui S.K.W."/>
        </authorList>
    </citation>
    <scope>NUCLEOTIDE SEQUENCE [LARGE SCALE GENOMIC DNA]</scope>
    <source>
        <strain evidence="1">PWHHKU_190912</strain>
    </source>
</reference>
<proteinExistence type="predicted"/>
<evidence type="ECO:0000313" key="1">
    <source>
        <dbReference type="EMBL" id="KAJ4439590.1"/>
    </source>
</evidence>
<dbReference type="Proteomes" id="UP001148838">
    <property type="component" value="Unassembled WGS sequence"/>
</dbReference>
<dbReference type="EMBL" id="JAJSOF020000017">
    <property type="protein sequence ID" value="KAJ4439590.1"/>
    <property type="molecule type" value="Genomic_DNA"/>
</dbReference>
<comment type="caution">
    <text evidence="1">The sequence shown here is derived from an EMBL/GenBank/DDBJ whole genome shotgun (WGS) entry which is preliminary data.</text>
</comment>
<sequence>MMIETGLILHRIGTAGGLIRRRRRKRMSASSCHHQMNYFLKNGFLQAKLSSESSWRACYTPLTSPAVSVTACWEREHTSSVRDSGLGGRNMCIRQ</sequence>
<protein>
    <submittedName>
        <fullName evidence="1">Uncharacterized protein</fullName>
    </submittedName>
</protein>
<gene>
    <name evidence="1" type="ORF">ANN_07717</name>
</gene>
<organism evidence="1 2">
    <name type="scientific">Periplaneta americana</name>
    <name type="common">American cockroach</name>
    <name type="synonym">Blatta americana</name>
    <dbReference type="NCBI Taxonomy" id="6978"/>
    <lineage>
        <taxon>Eukaryota</taxon>
        <taxon>Metazoa</taxon>
        <taxon>Ecdysozoa</taxon>
        <taxon>Arthropoda</taxon>
        <taxon>Hexapoda</taxon>
        <taxon>Insecta</taxon>
        <taxon>Pterygota</taxon>
        <taxon>Neoptera</taxon>
        <taxon>Polyneoptera</taxon>
        <taxon>Dictyoptera</taxon>
        <taxon>Blattodea</taxon>
        <taxon>Blattoidea</taxon>
        <taxon>Blattidae</taxon>
        <taxon>Blattinae</taxon>
        <taxon>Periplaneta</taxon>
    </lineage>
</organism>